<protein>
    <recommendedName>
        <fullName evidence="4">EF-hand domain-containing protein</fullName>
    </recommendedName>
</protein>
<dbReference type="InterPro" id="IPR011992">
    <property type="entry name" value="EF-hand-dom_pair"/>
</dbReference>
<feature type="compositionally biased region" description="Gly residues" evidence="2">
    <location>
        <begin position="1"/>
        <end position="10"/>
    </location>
</feature>
<feature type="region of interest" description="Disordered" evidence="2">
    <location>
        <begin position="70"/>
        <end position="95"/>
    </location>
</feature>
<dbReference type="Pfam" id="PF13405">
    <property type="entry name" value="EF-hand_6"/>
    <property type="match status" value="1"/>
</dbReference>
<dbReference type="EMBL" id="NQVE01000210">
    <property type="protein sequence ID" value="RAL38250.1"/>
    <property type="molecule type" value="Genomic_DNA"/>
</dbReference>
<comment type="caution">
    <text evidence="5">The sequence shown here is derived from an EMBL/GenBank/DDBJ whole genome shotgun (WGS) entry which is preliminary data.</text>
</comment>
<evidence type="ECO:0000256" key="1">
    <source>
        <dbReference type="ARBA" id="ARBA00022837"/>
    </source>
</evidence>
<dbReference type="InterPro" id="IPR002048">
    <property type="entry name" value="EF_hand_dom"/>
</dbReference>
<dbReference type="PANTHER" id="PTHR46824:SF2">
    <property type="entry name" value="CALCIUM-BINDING PROTEIN CML48-RELATED"/>
    <property type="match status" value="1"/>
</dbReference>
<dbReference type="GO" id="GO:0005509">
    <property type="term" value="F:calcium ion binding"/>
    <property type="evidence" value="ECO:0007669"/>
    <property type="project" value="InterPro"/>
</dbReference>
<reference evidence="5 6" key="1">
    <citation type="submission" date="2018-06" db="EMBL/GenBank/DDBJ databases">
        <title>The Genome of Cuscuta australis (Dodder) Provides Insight into the Evolution of Plant Parasitism.</title>
        <authorList>
            <person name="Liu H."/>
        </authorList>
    </citation>
    <scope>NUCLEOTIDE SEQUENCE [LARGE SCALE GENOMIC DNA]</scope>
    <source>
        <strain evidence="6">cv. Yunnan</strain>
        <tissue evidence="5">Vines</tissue>
    </source>
</reference>
<gene>
    <name evidence="5" type="ORF">DM860_017944</name>
</gene>
<keyword evidence="1" id="KW-0106">Calcium</keyword>
<dbReference type="AlphaFoldDB" id="A0A328CZW6"/>
<dbReference type="Proteomes" id="UP000249390">
    <property type="component" value="Unassembled WGS sequence"/>
</dbReference>
<name>A0A328CZW6_9ASTE</name>
<keyword evidence="3" id="KW-0812">Transmembrane</keyword>
<feature type="domain" description="EF-hand" evidence="4">
    <location>
        <begin position="215"/>
        <end position="250"/>
    </location>
</feature>
<evidence type="ECO:0000313" key="5">
    <source>
        <dbReference type="EMBL" id="RAL38250.1"/>
    </source>
</evidence>
<evidence type="ECO:0000256" key="2">
    <source>
        <dbReference type="SAM" id="MobiDB-lite"/>
    </source>
</evidence>
<feature type="region of interest" description="Disordered" evidence="2">
    <location>
        <begin position="1"/>
        <end position="44"/>
    </location>
</feature>
<evidence type="ECO:0000259" key="4">
    <source>
        <dbReference type="PROSITE" id="PS50222"/>
    </source>
</evidence>
<keyword evidence="6" id="KW-1185">Reference proteome</keyword>
<keyword evidence="3" id="KW-0472">Membrane</keyword>
<dbReference type="InterPro" id="IPR018247">
    <property type="entry name" value="EF_Hand_1_Ca_BS"/>
</dbReference>
<dbReference type="SUPFAM" id="SSF47473">
    <property type="entry name" value="EF-hand"/>
    <property type="match status" value="1"/>
</dbReference>
<keyword evidence="3" id="KW-1133">Transmembrane helix</keyword>
<feature type="compositionally biased region" description="Polar residues" evidence="2">
    <location>
        <begin position="75"/>
        <end position="86"/>
    </location>
</feature>
<dbReference type="InterPro" id="IPR044590">
    <property type="entry name" value="CML48/49/50"/>
</dbReference>
<feature type="transmembrane region" description="Helical" evidence="3">
    <location>
        <begin position="187"/>
        <end position="215"/>
    </location>
</feature>
<dbReference type="PANTHER" id="PTHR46824">
    <property type="entry name" value="CALCIUM-BINDING PROTEIN CML48-RELATED"/>
    <property type="match status" value="1"/>
</dbReference>
<proteinExistence type="predicted"/>
<dbReference type="SMART" id="SM00054">
    <property type="entry name" value="EFh"/>
    <property type="match status" value="2"/>
</dbReference>
<dbReference type="PROSITE" id="PS50222">
    <property type="entry name" value="EF_HAND_2"/>
    <property type="match status" value="2"/>
</dbReference>
<dbReference type="Pfam" id="PF13202">
    <property type="entry name" value="EF-hand_5"/>
    <property type="match status" value="1"/>
</dbReference>
<evidence type="ECO:0000256" key="3">
    <source>
        <dbReference type="SAM" id="Phobius"/>
    </source>
</evidence>
<organism evidence="5 6">
    <name type="scientific">Cuscuta australis</name>
    <dbReference type="NCBI Taxonomy" id="267555"/>
    <lineage>
        <taxon>Eukaryota</taxon>
        <taxon>Viridiplantae</taxon>
        <taxon>Streptophyta</taxon>
        <taxon>Embryophyta</taxon>
        <taxon>Tracheophyta</taxon>
        <taxon>Spermatophyta</taxon>
        <taxon>Magnoliopsida</taxon>
        <taxon>eudicotyledons</taxon>
        <taxon>Gunneridae</taxon>
        <taxon>Pentapetalae</taxon>
        <taxon>asterids</taxon>
        <taxon>lamiids</taxon>
        <taxon>Solanales</taxon>
        <taxon>Convolvulaceae</taxon>
        <taxon>Cuscuteae</taxon>
        <taxon>Cuscuta</taxon>
        <taxon>Cuscuta subgen. Grammica</taxon>
        <taxon>Cuscuta sect. Cleistogrammica</taxon>
    </lineage>
</organism>
<dbReference type="Gene3D" id="1.10.238.10">
    <property type="entry name" value="EF-hand"/>
    <property type="match status" value="2"/>
</dbReference>
<dbReference type="PROSITE" id="PS00018">
    <property type="entry name" value="EF_HAND_1"/>
    <property type="match status" value="2"/>
</dbReference>
<evidence type="ECO:0000313" key="6">
    <source>
        <dbReference type="Proteomes" id="UP000249390"/>
    </source>
</evidence>
<sequence length="317" mass="34914">MASNGFGGGESFSPSAPPLPATDETCLAHPYHPPSALHPPTTTHSVPSYAPATYSVPIYAPETYSVPSYAPPATPSLQQSSSNYGPSPSHGYDSYSAFPPGTHQDVIRSFQMADLDHSGLIEDKELLQALSTGYQKFSLRTIRLLISLFKNPSESSLRIGALSGGLGNLLVCGVCRKLIGRTNCCDYLIVSLEFFCPIVLLPSYSYLIVIVMMYFNQTLVQETFERFDRDGSGKIDETELRDALYSLGYLVPPLVLQLLDSRYDDSAGLDFDKFVECGMIFKGLTEKFKEKDTQYAGFAKLSYDEFLSMVIPFLVSY</sequence>
<feature type="domain" description="EF-hand" evidence="4">
    <location>
        <begin position="101"/>
        <end position="136"/>
    </location>
</feature>
<accession>A0A328CZW6</accession>